<dbReference type="RefSeq" id="WP_089285132.1">
    <property type="nucleotide sequence ID" value="NZ_FZOJ01000039.1"/>
</dbReference>
<dbReference type="AlphaFoldDB" id="A0A239JUE3"/>
<evidence type="ECO:0000313" key="4">
    <source>
        <dbReference type="Proteomes" id="UP000198304"/>
    </source>
</evidence>
<dbReference type="PANTHER" id="PTHR35902">
    <property type="entry name" value="S-LAYER DOMAIN-LIKE PROTEIN-RELATED"/>
    <property type="match status" value="1"/>
</dbReference>
<evidence type="ECO:0000313" key="3">
    <source>
        <dbReference type="EMBL" id="SNT09481.1"/>
    </source>
</evidence>
<keyword evidence="1" id="KW-0472">Membrane</keyword>
<feature type="transmembrane region" description="Helical" evidence="1">
    <location>
        <begin position="644"/>
        <end position="662"/>
    </location>
</feature>
<proteinExistence type="predicted"/>
<evidence type="ECO:0000259" key="2">
    <source>
        <dbReference type="Pfam" id="PF07705"/>
    </source>
</evidence>
<dbReference type="Pfam" id="PF07705">
    <property type="entry name" value="CARDB"/>
    <property type="match status" value="1"/>
</dbReference>
<evidence type="ECO:0000256" key="1">
    <source>
        <dbReference type="SAM" id="Phobius"/>
    </source>
</evidence>
<name>A0A239JUE3_9FIRM</name>
<keyword evidence="4" id="KW-1185">Reference proteome</keyword>
<dbReference type="OrthoDB" id="1704454at2"/>
<feature type="domain" description="CARDB" evidence="2">
    <location>
        <begin position="285"/>
        <end position="369"/>
    </location>
</feature>
<gene>
    <name evidence="3" type="ORF">SAMN05446037_103921</name>
</gene>
<organism evidence="3 4">
    <name type="scientific">Anaerovirgula multivorans</name>
    <dbReference type="NCBI Taxonomy" id="312168"/>
    <lineage>
        <taxon>Bacteria</taxon>
        <taxon>Bacillati</taxon>
        <taxon>Bacillota</taxon>
        <taxon>Clostridia</taxon>
        <taxon>Peptostreptococcales</taxon>
        <taxon>Natronincolaceae</taxon>
        <taxon>Anaerovirgula</taxon>
    </lineage>
</organism>
<protein>
    <submittedName>
        <fullName evidence="3">CARDB protein</fullName>
    </submittedName>
</protein>
<dbReference type="EMBL" id="FZOJ01000039">
    <property type="protein sequence ID" value="SNT09481.1"/>
    <property type="molecule type" value="Genomic_DNA"/>
</dbReference>
<sequence>MKRKLFCLLMICGIISMIFQPLYSYAEYNEPANVQEPHLVIGRDYKMPVFKAGTEVRLAIPIQNTTNGEAVDVFVSPVIEDTKEFPFEIDRMVTDRKVSSIDSRGTETAAFYLNVKKNAEAKTYAIKLNVQYSSRNGGNYSLSETIYIKIENEYKAPSLSLMDTKVDSGKLLSGSARTVGFTIKNSGDLDAEEVKIRLGGFSGSGLFLDSPQDTVDIQTLPAGGDRIVYFNVEAGENLDSGTYSLDLFITYKDEYNVPYEVETKVYLPVEEVGSGQTTFVFENLIYPQEAVKPYTDFNIKFDLKNIGSQNVNNLKISVDAGEEVLPKTMSVKNIDSLVAGKSVPLEFTMFAKENIESKNYPIKVSVEYETGGGSKKETQVINQYVGVFVDSNDRESVTPKLVIDRYDYGGEFVKAGESFPLTISFYNTNRNHDVRNIRVSLTSDGDIFSPVNGSNSFYIQEIPPNGKVEKTISLRPKIDATYKTHNIFAEIEYEDTKGKDYSTKELMGIPVIQEANLVMGEIALSNENFVGIPIPLSLEFYNAGRGLIRNMMISIEGNFDTNEGSLYIGDLEAGKNNYYDVTIVPTALGTLQGKIIFEYDDEIDQHFIIEREVTLEVMEQMEPPMPEPFMELDNTNSPSSKMKIAIGIGGVILLAVAAFIYYKRRKKKLEEVDFYE</sequence>
<dbReference type="Proteomes" id="UP000198304">
    <property type="component" value="Unassembled WGS sequence"/>
</dbReference>
<keyword evidence="1" id="KW-1133">Transmembrane helix</keyword>
<accession>A0A239JUE3</accession>
<dbReference type="InterPro" id="IPR011635">
    <property type="entry name" value="CARDB"/>
</dbReference>
<keyword evidence="1" id="KW-0812">Transmembrane</keyword>
<reference evidence="3 4" key="1">
    <citation type="submission" date="2017-06" db="EMBL/GenBank/DDBJ databases">
        <authorList>
            <person name="Kim H.J."/>
            <person name="Triplett B.A."/>
        </authorList>
    </citation>
    <scope>NUCLEOTIDE SEQUENCE [LARGE SCALE GENOMIC DNA]</scope>
    <source>
        <strain evidence="3 4">SCA</strain>
    </source>
</reference>